<feature type="region of interest" description="Disordered" evidence="1">
    <location>
        <begin position="982"/>
        <end position="1004"/>
    </location>
</feature>
<dbReference type="Proteomes" id="UP001211907">
    <property type="component" value="Unassembled WGS sequence"/>
</dbReference>
<feature type="compositionally biased region" description="Low complexity" evidence="1">
    <location>
        <begin position="874"/>
        <end position="890"/>
    </location>
</feature>
<feature type="compositionally biased region" description="Low complexity" evidence="1">
    <location>
        <begin position="730"/>
        <end position="755"/>
    </location>
</feature>
<evidence type="ECO:0000313" key="2">
    <source>
        <dbReference type="EMBL" id="KAJ3117985.1"/>
    </source>
</evidence>
<comment type="caution">
    <text evidence="2">The sequence shown here is derived from an EMBL/GenBank/DDBJ whole genome shotgun (WGS) entry which is preliminary data.</text>
</comment>
<organism evidence="2 3">
    <name type="scientific">Physocladia obscura</name>
    <dbReference type="NCBI Taxonomy" id="109957"/>
    <lineage>
        <taxon>Eukaryota</taxon>
        <taxon>Fungi</taxon>
        <taxon>Fungi incertae sedis</taxon>
        <taxon>Chytridiomycota</taxon>
        <taxon>Chytridiomycota incertae sedis</taxon>
        <taxon>Chytridiomycetes</taxon>
        <taxon>Chytridiales</taxon>
        <taxon>Chytriomycetaceae</taxon>
        <taxon>Physocladia</taxon>
    </lineage>
</organism>
<evidence type="ECO:0000313" key="3">
    <source>
        <dbReference type="Proteomes" id="UP001211907"/>
    </source>
</evidence>
<accession>A0AAD5SZI5</accession>
<name>A0AAD5SZI5_9FUNG</name>
<gene>
    <name evidence="2" type="ORF">HK100_000707</name>
</gene>
<keyword evidence="3" id="KW-1185">Reference proteome</keyword>
<evidence type="ECO:0000256" key="1">
    <source>
        <dbReference type="SAM" id="MobiDB-lite"/>
    </source>
</evidence>
<proteinExistence type="predicted"/>
<feature type="region of interest" description="Disordered" evidence="1">
    <location>
        <begin position="702"/>
        <end position="798"/>
    </location>
</feature>
<reference evidence="2" key="1">
    <citation type="submission" date="2020-05" db="EMBL/GenBank/DDBJ databases">
        <title>Phylogenomic resolution of chytrid fungi.</title>
        <authorList>
            <person name="Stajich J.E."/>
            <person name="Amses K."/>
            <person name="Simmons R."/>
            <person name="Seto K."/>
            <person name="Myers J."/>
            <person name="Bonds A."/>
            <person name="Quandt C.A."/>
            <person name="Barry K."/>
            <person name="Liu P."/>
            <person name="Grigoriev I."/>
            <person name="Longcore J.E."/>
            <person name="James T.Y."/>
        </authorList>
    </citation>
    <scope>NUCLEOTIDE SEQUENCE</scope>
    <source>
        <strain evidence="2">JEL0513</strain>
    </source>
</reference>
<dbReference type="EMBL" id="JADGJH010001143">
    <property type="protein sequence ID" value="KAJ3117985.1"/>
    <property type="molecule type" value="Genomic_DNA"/>
</dbReference>
<protein>
    <submittedName>
        <fullName evidence="2">Uncharacterized protein</fullName>
    </submittedName>
</protein>
<sequence length="1076" mass="113331">MSQRFLDVFSILLSTYDNEFISFNSTLVVPPLPTVAEGTYFIWPGLQPGTSGANYLPIDNGVLQPVLTFGPTCAPGQTAAQLLNAYGQWSISGQYVNTVGSAPGFTGCNGGAFETVQPGDALRLEIALLANSTTWYQKATVASSGLSVDYAIDLRGQGQGWAEFVVELWGGASAAFDLTVTDIALTVQLAGDPSFCLPSQLGSGSDSVVCSAPQLSTDGKTCLISSCHYYGASGVPAITTTAGTTTVATTAITTATITANIATTTAATATTAATTTTSITSTSKTNSFQIQTNDNIISAATLKFPVRQALAFMSTAGKVATKKTVQKKKHVLLVGIFSAYMNEFAKLPSVFARRAPLSREGPTDNILPAALAERIIGQSDRSDEHEFRRISNLPNDLVYTIDLGAGGIEMIYDYLVVSGKCIGLLVLDPIPGMSYDRLSLVVTLLGISRNVLVSERDKLPSPDPATSVIALPFAIPVRTPRDGLPFSFASKNSSITYSLKFKFYFRDSKGLTVRDMFVPVVVAPPWAAAAPPATPQLSAGDSGLRMVVDSRGRIQGNLSVLREVGSSIVGSGAGVDGSGNGGLGGGAKLEVVLRPKVLSNLGEAGGNAISSSSLYQGGNQLLGNGNGSGVAAEDAATVEFEEGIPEYTLLDELPQLPASYDSNDVENGGISSNVDISSSLLMPQRLDFSSLAALNNIRVETNVSPTSPMSAPTHDLSSLPNSPPLPYSPFDPLSISASPALSLRQTTTTTQAEQTLESPQSQHNLVFEPNQSTEIDRRRQSESENITAATIQSSKQSRQNKFIQKIVRKFPTLRSSSTPARVSFSSQDSQLLPRVSTSAHTNHPTVRSSISSLAEANSFILAKLHIGSNGGINHGSSSSSSSSSSSNNGIAGTGGGGSSSSSISRPSSSLQQDIRIPKYKIVMPRTMMGAASRVPIDFYLKHIPTGHVFKRVECVLTANVRCNTGGYPVVDVVELAHATLAGTKDGSSSSNSSGGDEVGDVGFDETDNDGVLKKRIWLDIPDSEVLGCFGAEFQAPLIVLTHRIQFRMFTEKRRRFGGGIAKGVFNLGSISVVLMR</sequence>
<feature type="region of interest" description="Disordered" evidence="1">
    <location>
        <begin position="873"/>
        <end position="911"/>
    </location>
</feature>
<feature type="compositionally biased region" description="Low complexity" evidence="1">
    <location>
        <begin position="982"/>
        <end position="995"/>
    </location>
</feature>
<feature type="compositionally biased region" description="Polar residues" evidence="1">
    <location>
        <begin position="756"/>
        <end position="773"/>
    </location>
</feature>
<feature type="compositionally biased region" description="Polar residues" evidence="1">
    <location>
        <begin position="783"/>
        <end position="798"/>
    </location>
</feature>
<feature type="compositionally biased region" description="Low complexity" evidence="1">
    <location>
        <begin position="899"/>
        <end position="909"/>
    </location>
</feature>
<dbReference type="AlphaFoldDB" id="A0AAD5SZI5"/>
<feature type="region of interest" description="Disordered" evidence="1">
    <location>
        <begin position="814"/>
        <end position="846"/>
    </location>
</feature>